<dbReference type="Gene3D" id="1.20.1070.10">
    <property type="entry name" value="Rhodopsin 7-helix transmembrane proteins"/>
    <property type="match status" value="1"/>
</dbReference>
<keyword evidence="1" id="KW-1133">Transmembrane helix</keyword>
<dbReference type="InterPro" id="IPR019428">
    <property type="entry name" value="7TM_GPCR_serpentine_rcpt_Str"/>
</dbReference>
<dbReference type="Proteomes" id="UP001328107">
    <property type="component" value="Unassembled WGS sequence"/>
</dbReference>
<organism evidence="2 3">
    <name type="scientific">Pristionchus mayeri</name>
    <dbReference type="NCBI Taxonomy" id="1317129"/>
    <lineage>
        <taxon>Eukaryota</taxon>
        <taxon>Metazoa</taxon>
        <taxon>Ecdysozoa</taxon>
        <taxon>Nematoda</taxon>
        <taxon>Chromadorea</taxon>
        <taxon>Rhabditida</taxon>
        <taxon>Rhabditina</taxon>
        <taxon>Diplogasteromorpha</taxon>
        <taxon>Diplogasteroidea</taxon>
        <taxon>Neodiplogasteridae</taxon>
        <taxon>Pristionchus</taxon>
    </lineage>
</organism>
<name>A0AAN4Z570_9BILA</name>
<dbReference type="PANTHER" id="PTHR22943:SF248">
    <property type="entry name" value="SEVEN TM RECEPTOR"/>
    <property type="match status" value="1"/>
</dbReference>
<feature type="transmembrane region" description="Helical" evidence="1">
    <location>
        <begin position="250"/>
        <end position="275"/>
    </location>
</feature>
<feature type="transmembrane region" description="Helical" evidence="1">
    <location>
        <begin position="110"/>
        <end position="128"/>
    </location>
</feature>
<feature type="transmembrane region" description="Helical" evidence="1">
    <location>
        <begin position="25"/>
        <end position="46"/>
    </location>
</feature>
<reference evidence="3" key="1">
    <citation type="submission" date="2022-10" db="EMBL/GenBank/DDBJ databases">
        <title>Genome assembly of Pristionchus species.</title>
        <authorList>
            <person name="Yoshida K."/>
            <person name="Sommer R.J."/>
        </authorList>
    </citation>
    <scope>NUCLEOTIDE SEQUENCE [LARGE SCALE GENOMIC DNA]</scope>
    <source>
        <strain evidence="3">RS5460</strain>
    </source>
</reference>
<feature type="transmembrane region" description="Helical" evidence="1">
    <location>
        <begin position="220"/>
        <end position="244"/>
    </location>
</feature>
<gene>
    <name evidence="2" type="ORF">PMAYCL1PPCAC_01722</name>
</gene>
<dbReference type="AlphaFoldDB" id="A0AAN4Z570"/>
<dbReference type="Pfam" id="PF10326">
    <property type="entry name" value="7TM_GPCR_Str"/>
    <property type="match status" value="1"/>
</dbReference>
<evidence type="ECO:0000256" key="1">
    <source>
        <dbReference type="SAM" id="Phobius"/>
    </source>
</evidence>
<feature type="non-terminal residue" evidence="2">
    <location>
        <position position="293"/>
    </location>
</feature>
<comment type="caution">
    <text evidence="2">The sequence shown here is derived from an EMBL/GenBank/DDBJ whole genome shotgun (WGS) entry which is preliminary data.</text>
</comment>
<feature type="transmembrane region" description="Helical" evidence="1">
    <location>
        <begin position="171"/>
        <end position="193"/>
    </location>
</feature>
<dbReference type="PANTHER" id="PTHR22943">
    <property type="entry name" value="7-TRANSMEMBRANE DOMAIN RECEPTOR C.ELEGANS"/>
    <property type="match status" value="1"/>
</dbReference>
<protein>
    <recommendedName>
        <fullName evidence="4">G protein-coupled receptor</fullName>
    </recommendedName>
</protein>
<keyword evidence="3" id="KW-1185">Reference proteome</keyword>
<keyword evidence="1" id="KW-0472">Membrane</keyword>
<evidence type="ECO:0000313" key="2">
    <source>
        <dbReference type="EMBL" id="GMR31527.1"/>
    </source>
</evidence>
<accession>A0AAN4Z570</accession>
<feature type="non-terminal residue" evidence="2">
    <location>
        <position position="1"/>
    </location>
</feature>
<dbReference type="SUPFAM" id="SSF81321">
    <property type="entry name" value="Family A G protein-coupled receptor-like"/>
    <property type="match status" value="1"/>
</dbReference>
<evidence type="ECO:0000313" key="3">
    <source>
        <dbReference type="Proteomes" id="UP001328107"/>
    </source>
</evidence>
<keyword evidence="1" id="KW-0812">Transmembrane</keyword>
<proteinExistence type="predicted"/>
<feature type="transmembrane region" description="Helical" evidence="1">
    <location>
        <begin position="66"/>
        <end position="89"/>
    </location>
</feature>
<sequence>AIGILSNILLIYLVSRFSKKNMGTYKYLLIIFASYDLYLTVIHAIIEPPISSRYRKRSSFSLYRILSQWLTMLYVASFTVPFALTNVNFLHRYWAVKKPTNLSLFTSPRFVLLLSMYPIGQGVGWAVLSCQVPIDDSHFVEDYYFSKFNTTITGWRVLHHWKGDHLNLPQFLILISAMIVMSFNFSIAIFLASQTIAEIRKAKTFSFNFKSLQIKILRALFAQTSVPVLFVYIPFGCAILFPFFKIDDKLQLANSCMTFTSFFPAWDAIVVIILIKDYRDCLLSLFCYPTNSS</sequence>
<dbReference type="EMBL" id="BTRK01000001">
    <property type="protein sequence ID" value="GMR31527.1"/>
    <property type="molecule type" value="Genomic_DNA"/>
</dbReference>
<evidence type="ECO:0008006" key="4">
    <source>
        <dbReference type="Google" id="ProtNLM"/>
    </source>
</evidence>